<dbReference type="AlphaFoldDB" id="A0AAD8M691"/>
<feature type="compositionally biased region" description="Polar residues" evidence="1">
    <location>
        <begin position="1"/>
        <end position="11"/>
    </location>
</feature>
<organism evidence="2 3">
    <name type="scientific">Heracleum sosnowskyi</name>
    <dbReference type="NCBI Taxonomy" id="360622"/>
    <lineage>
        <taxon>Eukaryota</taxon>
        <taxon>Viridiplantae</taxon>
        <taxon>Streptophyta</taxon>
        <taxon>Embryophyta</taxon>
        <taxon>Tracheophyta</taxon>
        <taxon>Spermatophyta</taxon>
        <taxon>Magnoliopsida</taxon>
        <taxon>eudicotyledons</taxon>
        <taxon>Gunneridae</taxon>
        <taxon>Pentapetalae</taxon>
        <taxon>asterids</taxon>
        <taxon>campanulids</taxon>
        <taxon>Apiales</taxon>
        <taxon>Apiaceae</taxon>
        <taxon>Apioideae</taxon>
        <taxon>apioid superclade</taxon>
        <taxon>Tordylieae</taxon>
        <taxon>Tordyliinae</taxon>
        <taxon>Heracleum</taxon>
    </lineage>
</organism>
<reference evidence="2" key="1">
    <citation type="submission" date="2023-02" db="EMBL/GenBank/DDBJ databases">
        <title>Genome of toxic invasive species Heracleum sosnowskyi carries increased number of genes despite the absence of recent whole-genome duplications.</title>
        <authorList>
            <person name="Schelkunov M."/>
            <person name="Shtratnikova V."/>
            <person name="Makarenko M."/>
            <person name="Klepikova A."/>
            <person name="Omelchenko D."/>
            <person name="Novikova G."/>
            <person name="Obukhova E."/>
            <person name="Bogdanov V."/>
            <person name="Penin A."/>
            <person name="Logacheva M."/>
        </authorList>
    </citation>
    <scope>NUCLEOTIDE SEQUENCE</scope>
    <source>
        <strain evidence="2">Hsosn_3</strain>
        <tissue evidence="2">Leaf</tissue>
    </source>
</reference>
<accession>A0AAD8M691</accession>
<dbReference type="Proteomes" id="UP001237642">
    <property type="component" value="Unassembled WGS sequence"/>
</dbReference>
<comment type="caution">
    <text evidence="2">The sequence shown here is derived from an EMBL/GenBank/DDBJ whole genome shotgun (WGS) entry which is preliminary data.</text>
</comment>
<evidence type="ECO:0000256" key="1">
    <source>
        <dbReference type="SAM" id="MobiDB-lite"/>
    </source>
</evidence>
<feature type="region of interest" description="Disordered" evidence="1">
    <location>
        <begin position="1"/>
        <end position="35"/>
    </location>
</feature>
<dbReference type="PANTHER" id="PTHR33647">
    <property type="entry name" value="OS01G0793900 PROTEIN"/>
    <property type="match status" value="1"/>
</dbReference>
<name>A0AAD8M691_9APIA</name>
<evidence type="ECO:0000313" key="3">
    <source>
        <dbReference type="Proteomes" id="UP001237642"/>
    </source>
</evidence>
<reference evidence="2" key="2">
    <citation type="submission" date="2023-05" db="EMBL/GenBank/DDBJ databases">
        <authorList>
            <person name="Schelkunov M.I."/>
        </authorList>
    </citation>
    <scope>NUCLEOTIDE SEQUENCE</scope>
    <source>
        <strain evidence="2">Hsosn_3</strain>
        <tissue evidence="2">Leaf</tissue>
    </source>
</reference>
<protein>
    <submittedName>
        <fullName evidence="2">Uncharacterized protein</fullName>
    </submittedName>
</protein>
<keyword evidence="3" id="KW-1185">Reference proteome</keyword>
<dbReference type="EMBL" id="JAUIZM010000010">
    <property type="protein sequence ID" value="KAK1360798.1"/>
    <property type="molecule type" value="Genomic_DNA"/>
</dbReference>
<dbReference type="PANTHER" id="PTHR33647:SF5">
    <property type="entry name" value="OS01G0793900 PROTEIN"/>
    <property type="match status" value="1"/>
</dbReference>
<proteinExistence type="predicted"/>
<evidence type="ECO:0000313" key="2">
    <source>
        <dbReference type="EMBL" id="KAK1360798.1"/>
    </source>
</evidence>
<gene>
    <name evidence="2" type="ORF">POM88_045272</name>
</gene>
<sequence>MGNCIKKQSSMEWGGDDWSDDYSPPADFSTKKMKFNSENYDDKIKEKKTGSLATSDDFGDNLKEPKQVKLKITRKQLEQVLKLTNTTSIQGVSVEQVLAHFINGGINDLQSNQTRSWRPDLPTITEV</sequence>